<proteinExistence type="predicted"/>
<name>A0A9D4EZZ5_DREPO</name>
<keyword evidence="2" id="KW-0812">Transmembrane</keyword>
<dbReference type="AlphaFoldDB" id="A0A9D4EZZ5"/>
<gene>
    <name evidence="3" type="ORF">DPMN_167220</name>
</gene>
<feature type="compositionally biased region" description="Basic and acidic residues" evidence="1">
    <location>
        <begin position="45"/>
        <end position="58"/>
    </location>
</feature>
<evidence type="ECO:0000313" key="3">
    <source>
        <dbReference type="EMBL" id="KAH3789053.1"/>
    </source>
</evidence>
<sequence length="311" mass="34932">MFQGEVPSRLSADKPSELSLKVTVSRHNEIRLPNNDITVDIPEEAEAHGHTSDRKSEVDENENENNEIVLKRKLVGLMKLSRNEYDNIHVHNEEDSAASPPTSPFTPTSIYTVGGSQSRPILEIRAKDISTRQCKFEMGEEWEQFQSIRTTKSISCPPSPLMGAKKDAENVEADRRNSGYAASEPGPDIELDLTNPSEKQTEPYPFHFLFSSTSGSPIKKCAIVPNPHNKINQRFHSTLQCPCFLFFFFLCCLPAVHFMQRSDIQFKKGNVTRAMNYGKLSTAFYVIGSVVGLAFLSVAIYFAADYVKQYV</sequence>
<dbReference type="OrthoDB" id="6154746at2759"/>
<evidence type="ECO:0000313" key="4">
    <source>
        <dbReference type="Proteomes" id="UP000828390"/>
    </source>
</evidence>
<feature type="transmembrane region" description="Helical" evidence="2">
    <location>
        <begin position="237"/>
        <end position="259"/>
    </location>
</feature>
<feature type="region of interest" description="Disordered" evidence="1">
    <location>
        <begin position="33"/>
        <end position="64"/>
    </location>
</feature>
<keyword evidence="4" id="KW-1185">Reference proteome</keyword>
<keyword evidence="2" id="KW-1133">Transmembrane helix</keyword>
<reference evidence="3" key="1">
    <citation type="journal article" date="2019" name="bioRxiv">
        <title>The Genome of the Zebra Mussel, Dreissena polymorpha: A Resource for Invasive Species Research.</title>
        <authorList>
            <person name="McCartney M.A."/>
            <person name="Auch B."/>
            <person name="Kono T."/>
            <person name="Mallez S."/>
            <person name="Zhang Y."/>
            <person name="Obille A."/>
            <person name="Becker A."/>
            <person name="Abrahante J.E."/>
            <person name="Garbe J."/>
            <person name="Badalamenti J.P."/>
            <person name="Herman A."/>
            <person name="Mangelson H."/>
            <person name="Liachko I."/>
            <person name="Sullivan S."/>
            <person name="Sone E.D."/>
            <person name="Koren S."/>
            <person name="Silverstein K.A.T."/>
            <person name="Beckman K.B."/>
            <person name="Gohl D.M."/>
        </authorList>
    </citation>
    <scope>NUCLEOTIDE SEQUENCE</scope>
    <source>
        <strain evidence="3">Duluth1</strain>
        <tissue evidence="3">Whole animal</tissue>
    </source>
</reference>
<dbReference type="EMBL" id="JAIWYP010000008">
    <property type="protein sequence ID" value="KAH3789053.1"/>
    <property type="molecule type" value="Genomic_DNA"/>
</dbReference>
<evidence type="ECO:0000256" key="1">
    <source>
        <dbReference type="SAM" id="MobiDB-lite"/>
    </source>
</evidence>
<protein>
    <submittedName>
        <fullName evidence="3">Uncharacterized protein</fullName>
    </submittedName>
</protein>
<evidence type="ECO:0000256" key="2">
    <source>
        <dbReference type="SAM" id="Phobius"/>
    </source>
</evidence>
<dbReference type="Proteomes" id="UP000828390">
    <property type="component" value="Unassembled WGS sequence"/>
</dbReference>
<organism evidence="3 4">
    <name type="scientific">Dreissena polymorpha</name>
    <name type="common">Zebra mussel</name>
    <name type="synonym">Mytilus polymorpha</name>
    <dbReference type="NCBI Taxonomy" id="45954"/>
    <lineage>
        <taxon>Eukaryota</taxon>
        <taxon>Metazoa</taxon>
        <taxon>Spiralia</taxon>
        <taxon>Lophotrochozoa</taxon>
        <taxon>Mollusca</taxon>
        <taxon>Bivalvia</taxon>
        <taxon>Autobranchia</taxon>
        <taxon>Heteroconchia</taxon>
        <taxon>Euheterodonta</taxon>
        <taxon>Imparidentia</taxon>
        <taxon>Neoheterodontei</taxon>
        <taxon>Myida</taxon>
        <taxon>Dreissenoidea</taxon>
        <taxon>Dreissenidae</taxon>
        <taxon>Dreissena</taxon>
    </lineage>
</organism>
<reference evidence="3" key="2">
    <citation type="submission" date="2020-11" db="EMBL/GenBank/DDBJ databases">
        <authorList>
            <person name="McCartney M.A."/>
            <person name="Auch B."/>
            <person name="Kono T."/>
            <person name="Mallez S."/>
            <person name="Becker A."/>
            <person name="Gohl D.M."/>
            <person name="Silverstein K.A.T."/>
            <person name="Koren S."/>
            <person name="Bechman K.B."/>
            <person name="Herman A."/>
            <person name="Abrahante J.E."/>
            <person name="Garbe J."/>
        </authorList>
    </citation>
    <scope>NUCLEOTIDE SEQUENCE</scope>
    <source>
        <strain evidence="3">Duluth1</strain>
        <tissue evidence="3">Whole animal</tissue>
    </source>
</reference>
<comment type="caution">
    <text evidence="3">The sequence shown here is derived from an EMBL/GenBank/DDBJ whole genome shotgun (WGS) entry which is preliminary data.</text>
</comment>
<feature type="transmembrane region" description="Helical" evidence="2">
    <location>
        <begin position="280"/>
        <end position="304"/>
    </location>
</feature>
<accession>A0A9D4EZZ5</accession>
<keyword evidence="2" id="KW-0472">Membrane</keyword>